<dbReference type="InterPro" id="IPR001086">
    <property type="entry name" value="Preph_deHydtase"/>
</dbReference>
<protein>
    <recommendedName>
        <fullName evidence="1">Prephenate dehydratase domain-containing protein</fullName>
    </recommendedName>
</protein>
<organism evidence="2 3">
    <name type="scientific">Lentinula boryana</name>
    <dbReference type="NCBI Taxonomy" id="40481"/>
    <lineage>
        <taxon>Eukaryota</taxon>
        <taxon>Fungi</taxon>
        <taxon>Dikarya</taxon>
        <taxon>Basidiomycota</taxon>
        <taxon>Agaricomycotina</taxon>
        <taxon>Agaricomycetes</taxon>
        <taxon>Agaricomycetidae</taxon>
        <taxon>Agaricales</taxon>
        <taxon>Marasmiineae</taxon>
        <taxon>Omphalotaceae</taxon>
        <taxon>Lentinula</taxon>
    </lineage>
</organism>
<dbReference type="Proteomes" id="UP001163828">
    <property type="component" value="Unassembled WGS sequence"/>
</dbReference>
<sequence length="87" mass="9810">MKVRVGFLGPLGTYTHQAAHEYFQDSVIYNERKTIAGTLSDVANFTVPKRIALQKHLNLSKPLIMLLFPEKTPFLALLSKHLMALKS</sequence>
<name>A0ABQ8QR73_9AGAR</name>
<evidence type="ECO:0000259" key="1">
    <source>
        <dbReference type="PROSITE" id="PS51171"/>
    </source>
</evidence>
<dbReference type="EMBL" id="MU790514">
    <property type="protein sequence ID" value="KAJ4001034.1"/>
    <property type="molecule type" value="Genomic_DNA"/>
</dbReference>
<gene>
    <name evidence="2" type="ORF">F5050DRAFT_198932</name>
</gene>
<feature type="domain" description="Prephenate dehydratase" evidence="1">
    <location>
        <begin position="4"/>
        <end position="87"/>
    </location>
</feature>
<dbReference type="SUPFAM" id="SSF53850">
    <property type="entry name" value="Periplasmic binding protein-like II"/>
    <property type="match status" value="1"/>
</dbReference>
<reference evidence="2" key="1">
    <citation type="submission" date="2022-08" db="EMBL/GenBank/DDBJ databases">
        <authorList>
            <consortium name="DOE Joint Genome Institute"/>
            <person name="Min B."/>
            <person name="Riley R."/>
            <person name="Sierra-Patev S."/>
            <person name="Naranjo-Ortiz M."/>
            <person name="Looney B."/>
            <person name="Konkel Z."/>
            <person name="Slot J.C."/>
            <person name="Sakamoto Y."/>
            <person name="Steenwyk J.L."/>
            <person name="Rokas A."/>
            <person name="Carro J."/>
            <person name="Camarero S."/>
            <person name="Ferreira P."/>
            <person name="Molpeceres G."/>
            <person name="Ruiz-Duenas F.J."/>
            <person name="Serrano A."/>
            <person name="Henrissat B."/>
            <person name="Drula E."/>
            <person name="Hughes K.W."/>
            <person name="Mata J.L."/>
            <person name="Ishikawa N.K."/>
            <person name="Vargas-Isla R."/>
            <person name="Ushijima S."/>
            <person name="Smith C.A."/>
            <person name="Ahrendt S."/>
            <person name="Andreopoulos W."/>
            <person name="He G."/>
            <person name="Labutti K."/>
            <person name="Lipzen A."/>
            <person name="Ng V."/>
            <person name="Sandor L."/>
            <person name="Barry K."/>
            <person name="Martinez A.T."/>
            <person name="Xiao Y."/>
            <person name="Gibbons J.G."/>
            <person name="Terashima K."/>
            <person name="Hibbett D.S."/>
            <person name="Grigoriev I.V."/>
        </authorList>
    </citation>
    <scope>NUCLEOTIDE SEQUENCE</scope>
    <source>
        <strain evidence="2">TFB10827</strain>
    </source>
</reference>
<evidence type="ECO:0000313" key="3">
    <source>
        <dbReference type="Proteomes" id="UP001163828"/>
    </source>
</evidence>
<dbReference type="Gene3D" id="3.40.190.10">
    <property type="entry name" value="Periplasmic binding protein-like II"/>
    <property type="match status" value="1"/>
</dbReference>
<dbReference type="Pfam" id="PF00800">
    <property type="entry name" value="PDT"/>
    <property type="match status" value="1"/>
</dbReference>
<dbReference type="PROSITE" id="PS51171">
    <property type="entry name" value="PREPHENATE_DEHYDR_3"/>
    <property type="match status" value="1"/>
</dbReference>
<comment type="caution">
    <text evidence="2">The sequence shown here is derived from an EMBL/GenBank/DDBJ whole genome shotgun (WGS) entry which is preliminary data.</text>
</comment>
<keyword evidence="3" id="KW-1185">Reference proteome</keyword>
<evidence type="ECO:0000313" key="2">
    <source>
        <dbReference type="EMBL" id="KAJ4001034.1"/>
    </source>
</evidence>
<accession>A0ABQ8QR73</accession>
<proteinExistence type="predicted"/>